<dbReference type="EMBL" id="CP000927">
    <property type="protein sequence ID" value="ABZ69756.1"/>
    <property type="molecule type" value="Genomic_DNA"/>
</dbReference>
<accession>B0T7L8</accession>
<dbReference type="OrthoDB" id="7193522at2"/>
<feature type="transmembrane region" description="Helical" evidence="1">
    <location>
        <begin position="78"/>
        <end position="101"/>
    </location>
</feature>
<dbReference type="HOGENOM" id="CLU_137297_0_0_5"/>
<keyword evidence="1" id="KW-1133">Transmembrane helix</keyword>
<sequence precursor="true">MFHGPMFPGGLSGVALLLGRLATASMLILVFRDGLDAVWPAVPLVLLAASLAAGFLTRAMAGICAALVLFAASRADGVLAGVLAISALHILGLALTGGGAYSLDARLFGRRVIRLDD</sequence>
<proteinExistence type="predicted"/>
<evidence type="ECO:0000313" key="2">
    <source>
        <dbReference type="EMBL" id="ABZ69756.1"/>
    </source>
</evidence>
<dbReference type="STRING" id="366602.Caul_0623"/>
<name>B0T7L8_CAUSK</name>
<gene>
    <name evidence="2" type="ordered locus">Caul_0623</name>
</gene>
<organism evidence="2">
    <name type="scientific">Caulobacter sp. (strain K31)</name>
    <dbReference type="NCBI Taxonomy" id="366602"/>
    <lineage>
        <taxon>Bacteria</taxon>
        <taxon>Pseudomonadati</taxon>
        <taxon>Pseudomonadota</taxon>
        <taxon>Alphaproteobacteria</taxon>
        <taxon>Caulobacterales</taxon>
        <taxon>Caulobacteraceae</taxon>
        <taxon>Caulobacter</taxon>
    </lineage>
</organism>
<evidence type="ECO:0000256" key="1">
    <source>
        <dbReference type="SAM" id="Phobius"/>
    </source>
</evidence>
<keyword evidence="1" id="KW-0812">Transmembrane</keyword>
<keyword evidence="1" id="KW-0472">Membrane</keyword>
<protein>
    <recommendedName>
        <fullName evidence="3">DoxX family protein</fullName>
    </recommendedName>
</protein>
<evidence type="ECO:0008006" key="3">
    <source>
        <dbReference type="Google" id="ProtNLM"/>
    </source>
</evidence>
<dbReference type="AlphaFoldDB" id="B0T7L8"/>
<feature type="transmembrane region" description="Helical" evidence="1">
    <location>
        <begin position="6"/>
        <end position="31"/>
    </location>
</feature>
<feature type="transmembrane region" description="Helical" evidence="1">
    <location>
        <begin position="43"/>
        <end position="72"/>
    </location>
</feature>
<reference evidence="2" key="1">
    <citation type="submission" date="2008-01" db="EMBL/GenBank/DDBJ databases">
        <title>Complete sequence of chromosome of Caulobacter sp. K31.</title>
        <authorList>
            <consortium name="US DOE Joint Genome Institute"/>
            <person name="Copeland A."/>
            <person name="Lucas S."/>
            <person name="Lapidus A."/>
            <person name="Barry K."/>
            <person name="Glavina del Rio T."/>
            <person name="Dalin E."/>
            <person name="Tice H."/>
            <person name="Pitluck S."/>
            <person name="Bruce D."/>
            <person name="Goodwin L."/>
            <person name="Thompson L.S."/>
            <person name="Brettin T."/>
            <person name="Detter J.C."/>
            <person name="Han C."/>
            <person name="Schmutz J."/>
            <person name="Larimer F."/>
            <person name="Land M."/>
            <person name="Hauser L."/>
            <person name="Kyrpides N."/>
            <person name="Kim E."/>
            <person name="Stephens C."/>
            <person name="Richardson P."/>
        </authorList>
    </citation>
    <scope>NUCLEOTIDE SEQUENCE [LARGE SCALE GENOMIC DNA]</scope>
    <source>
        <strain evidence="2">K31</strain>
    </source>
</reference>
<dbReference type="KEGG" id="cak:Caul_0623"/>